<evidence type="ECO:0000313" key="2">
    <source>
        <dbReference type="EMBL" id="BBB91922.1"/>
    </source>
</evidence>
<evidence type="ECO:0000313" key="3">
    <source>
        <dbReference type="Proteomes" id="UP000276437"/>
    </source>
</evidence>
<dbReference type="RefSeq" id="WP_158618760.1">
    <property type="nucleotide sequence ID" value="NZ_AP018449.1"/>
</dbReference>
<feature type="domain" description="DUF3846" evidence="1">
    <location>
        <begin position="10"/>
        <end position="101"/>
    </location>
</feature>
<dbReference type="KEGG" id="mana:MAMMFC1_02607"/>
<organism evidence="2 3">
    <name type="scientific">Methylomusa anaerophila</name>
    <dbReference type="NCBI Taxonomy" id="1930071"/>
    <lineage>
        <taxon>Bacteria</taxon>
        <taxon>Bacillati</taxon>
        <taxon>Bacillota</taxon>
        <taxon>Negativicutes</taxon>
        <taxon>Selenomonadales</taxon>
        <taxon>Sporomusaceae</taxon>
        <taxon>Methylomusa</taxon>
    </lineage>
</organism>
<keyword evidence="3" id="KW-1185">Reference proteome</keyword>
<evidence type="ECO:0000259" key="1">
    <source>
        <dbReference type="Pfam" id="PF12957"/>
    </source>
</evidence>
<accession>A0A348ALH4</accession>
<dbReference type="Pfam" id="PF12957">
    <property type="entry name" value="DUF3846"/>
    <property type="match status" value="1"/>
</dbReference>
<dbReference type="OrthoDB" id="9813511at2"/>
<proteinExistence type="predicted"/>
<reference evidence="2 3" key="1">
    <citation type="journal article" date="2018" name="Int. J. Syst. Evol. Microbiol.">
        <title>Methylomusa anaerophila gen. nov., sp. nov., an anaerobic methanol-utilizing bacterium isolated from a microbial fuel cell.</title>
        <authorList>
            <person name="Amano N."/>
            <person name="Yamamuro A."/>
            <person name="Miyahara M."/>
            <person name="Kouzuma A."/>
            <person name="Abe T."/>
            <person name="Watanabe K."/>
        </authorList>
    </citation>
    <scope>NUCLEOTIDE SEQUENCE [LARGE SCALE GENOMIC DNA]</scope>
    <source>
        <strain evidence="2 3">MMFC1</strain>
    </source>
</reference>
<dbReference type="InterPro" id="IPR024559">
    <property type="entry name" value="DUF3846"/>
</dbReference>
<gene>
    <name evidence="2" type="ORF">MAMMFC1_02607</name>
</gene>
<dbReference type="AlphaFoldDB" id="A0A348ALH4"/>
<dbReference type="Proteomes" id="UP000276437">
    <property type="component" value="Chromosome"/>
</dbReference>
<name>A0A348ALH4_9FIRM</name>
<protein>
    <recommendedName>
        <fullName evidence="1">DUF3846 domain-containing protein</fullName>
    </recommendedName>
</protein>
<sequence>MRYINDDILVAVKKPSKLPVLQYIPNDTRSIQDIVGDPMKYINFQNDIMIVAYNNEGKPRDLPVNFEYNNDVIVGTCFFVGNIGGFSSLTEEQIGTVLNKFG</sequence>
<dbReference type="EMBL" id="AP018449">
    <property type="protein sequence ID" value="BBB91922.1"/>
    <property type="molecule type" value="Genomic_DNA"/>
</dbReference>